<dbReference type="SMART" id="SM00345">
    <property type="entry name" value="HTH_GNTR"/>
    <property type="match status" value="1"/>
</dbReference>
<dbReference type="GO" id="GO:0000976">
    <property type="term" value="F:transcription cis-regulatory region binding"/>
    <property type="evidence" value="ECO:0007669"/>
    <property type="project" value="TreeGrafter"/>
</dbReference>
<comment type="caution">
    <text evidence="5">The sequence shown here is derived from an EMBL/GenBank/DDBJ whole genome shotgun (WGS) entry which is preliminary data.</text>
</comment>
<evidence type="ECO:0000256" key="3">
    <source>
        <dbReference type="ARBA" id="ARBA00023163"/>
    </source>
</evidence>
<proteinExistence type="predicted"/>
<keyword evidence="1" id="KW-0805">Transcription regulation</keyword>
<dbReference type="InterPro" id="IPR028082">
    <property type="entry name" value="Peripla_BP_I"/>
</dbReference>
<dbReference type="AlphaFoldDB" id="A0A0R1RJI3"/>
<dbReference type="PANTHER" id="PTHR30146:SF150">
    <property type="entry name" value="ARABINOSE METABOLISM TRANSCRIPTIONAL REPRESSOR"/>
    <property type="match status" value="1"/>
</dbReference>
<accession>A0A0R1RJI3</accession>
<dbReference type="KEGG" id="lol:LACOL_0274"/>
<keyword evidence="3" id="KW-0804">Transcription</keyword>
<dbReference type="CDD" id="cd01541">
    <property type="entry name" value="PBP1_AraR"/>
    <property type="match status" value="1"/>
</dbReference>
<gene>
    <name evidence="5" type="ORF">FC70_GL001025</name>
</gene>
<dbReference type="InterPro" id="IPR046335">
    <property type="entry name" value="LacI/GalR-like_sensor"/>
</dbReference>
<dbReference type="InterPro" id="IPR036390">
    <property type="entry name" value="WH_DNA-bd_sf"/>
</dbReference>
<keyword evidence="6" id="KW-1185">Reference proteome</keyword>
<dbReference type="SUPFAM" id="SSF46785">
    <property type="entry name" value="Winged helix' DNA-binding domain"/>
    <property type="match status" value="1"/>
</dbReference>
<dbReference type="PROSITE" id="PS50949">
    <property type="entry name" value="HTH_GNTR"/>
    <property type="match status" value="1"/>
</dbReference>
<evidence type="ECO:0000259" key="4">
    <source>
        <dbReference type="PROSITE" id="PS50949"/>
    </source>
</evidence>
<dbReference type="SUPFAM" id="SSF53822">
    <property type="entry name" value="Periplasmic binding protein-like I"/>
    <property type="match status" value="1"/>
</dbReference>
<dbReference type="OrthoDB" id="9813468at2"/>
<name>A0A0R1RJI3_9LACO</name>
<dbReference type="STRING" id="1423778.FC70_GL001025"/>
<dbReference type="PANTHER" id="PTHR30146">
    <property type="entry name" value="LACI-RELATED TRANSCRIPTIONAL REPRESSOR"/>
    <property type="match status" value="1"/>
</dbReference>
<organism evidence="5 6">
    <name type="scientific">Paucilactobacillus oligofermentans DSM 15707 = LMG 22743</name>
    <dbReference type="NCBI Taxonomy" id="1423778"/>
    <lineage>
        <taxon>Bacteria</taxon>
        <taxon>Bacillati</taxon>
        <taxon>Bacillota</taxon>
        <taxon>Bacilli</taxon>
        <taxon>Lactobacillales</taxon>
        <taxon>Lactobacillaceae</taxon>
        <taxon>Paucilactobacillus</taxon>
    </lineage>
</organism>
<dbReference type="InterPro" id="IPR033532">
    <property type="entry name" value="AraR_ligand_bind_dom"/>
</dbReference>
<dbReference type="RefSeq" id="WP_057889972.1">
    <property type="nucleotide sequence ID" value="NZ_AZFE01000031.1"/>
</dbReference>
<evidence type="ECO:0000313" key="5">
    <source>
        <dbReference type="EMBL" id="KRL55428.1"/>
    </source>
</evidence>
<dbReference type="PRINTS" id="PR00035">
    <property type="entry name" value="HTHGNTR"/>
</dbReference>
<dbReference type="Pfam" id="PF00392">
    <property type="entry name" value="GntR"/>
    <property type="match status" value="1"/>
</dbReference>
<dbReference type="CDD" id="cd07377">
    <property type="entry name" value="WHTH_GntR"/>
    <property type="match status" value="1"/>
</dbReference>
<dbReference type="EMBL" id="AZFE01000031">
    <property type="protein sequence ID" value="KRL55428.1"/>
    <property type="molecule type" value="Genomic_DNA"/>
</dbReference>
<evidence type="ECO:0000313" key="6">
    <source>
        <dbReference type="Proteomes" id="UP000051697"/>
    </source>
</evidence>
<dbReference type="Pfam" id="PF13377">
    <property type="entry name" value="Peripla_BP_3"/>
    <property type="match status" value="1"/>
</dbReference>
<dbReference type="PATRIC" id="fig|1423778.4.peg.1058"/>
<feature type="domain" description="HTH gntR-type" evidence="4">
    <location>
        <begin position="2"/>
        <end position="70"/>
    </location>
</feature>
<reference evidence="5 6" key="1">
    <citation type="journal article" date="2015" name="Genome Announc.">
        <title>Expanding the biotechnology potential of lactobacilli through comparative genomics of 213 strains and associated genera.</title>
        <authorList>
            <person name="Sun Z."/>
            <person name="Harris H.M."/>
            <person name="McCann A."/>
            <person name="Guo C."/>
            <person name="Argimon S."/>
            <person name="Zhang W."/>
            <person name="Yang X."/>
            <person name="Jeffery I.B."/>
            <person name="Cooney J.C."/>
            <person name="Kagawa T.F."/>
            <person name="Liu W."/>
            <person name="Song Y."/>
            <person name="Salvetti E."/>
            <person name="Wrobel A."/>
            <person name="Rasinkangas P."/>
            <person name="Parkhill J."/>
            <person name="Rea M.C."/>
            <person name="O'Sullivan O."/>
            <person name="Ritari J."/>
            <person name="Douillard F.P."/>
            <person name="Paul Ross R."/>
            <person name="Yang R."/>
            <person name="Briner A.E."/>
            <person name="Felis G.E."/>
            <person name="de Vos W.M."/>
            <person name="Barrangou R."/>
            <person name="Klaenhammer T.R."/>
            <person name="Caufield P.W."/>
            <person name="Cui Y."/>
            <person name="Zhang H."/>
            <person name="O'Toole P.W."/>
        </authorList>
    </citation>
    <scope>NUCLEOTIDE SEQUENCE [LARGE SCALE GENOMIC DNA]</scope>
    <source>
        <strain evidence="5 6">DSM 15707</strain>
    </source>
</reference>
<dbReference type="GO" id="GO:0003700">
    <property type="term" value="F:DNA-binding transcription factor activity"/>
    <property type="evidence" value="ECO:0007669"/>
    <property type="project" value="InterPro"/>
</dbReference>
<dbReference type="Gene3D" id="3.40.50.2300">
    <property type="match status" value="2"/>
</dbReference>
<dbReference type="Gene3D" id="1.10.10.10">
    <property type="entry name" value="Winged helix-like DNA-binding domain superfamily/Winged helix DNA-binding domain"/>
    <property type="match status" value="1"/>
</dbReference>
<dbReference type="Proteomes" id="UP000051697">
    <property type="component" value="Unassembled WGS sequence"/>
</dbReference>
<evidence type="ECO:0000256" key="2">
    <source>
        <dbReference type="ARBA" id="ARBA00023125"/>
    </source>
</evidence>
<dbReference type="InterPro" id="IPR036388">
    <property type="entry name" value="WH-like_DNA-bd_sf"/>
</dbReference>
<keyword evidence="2" id="KW-0238">DNA-binding</keyword>
<sequence>METKYETVKKGIKADIIAGTYQTGDKLPTESDFMHQFGVSRYTIRRAVGELQNERFIYRIQGGGMFVDDWQSERVVQVNNKMIGVITTHIADYIFPNIINGIDRIVSDNGYSILISNTHNNHQKERQSLIRMLDSDVEAMIIEPTQSALPNPNLDIYKKIREAGIPILCVNSHYDDLDFPYIETNDLEAEQRLVEYLFTQEHEKVLGVFQVDDSQGVHRMNGFVQSYLKHPKISYLSEILMYQSSDEMAKIFERITSIMSKEDHPTAITCYNDKLAIQIIDVIRSLDLRVPEDVSVAGFDDYQLSEYIDPSLTTMAHPKEKMGIDAGNAIIKMINKENVSSITYDPEMIIRNSTKRN</sequence>
<dbReference type="InterPro" id="IPR000524">
    <property type="entry name" value="Tscrpt_reg_HTH_GntR"/>
</dbReference>
<evidence type="ECO:0000256" key="1">
    <source>
        <dbReference type="ARBA" id="ARBA00023015"/>
    </source>
</evidence>
<protein>
    <submittedName>
        <fullName evidence="5">Transcriptional repressor</fullName>
    </submittedName>
</protein>